<organism evidence="2 3">
    <name type="scientific">Agaricus bisporus var. burnettii (strain JB137-S8 / ATCC MYA-4627 / FGSC 10392)</name>
    <name type="common">White button mushroom</name>
    <dbReference type="NCBI Taxonomy" id="597362"/>
    <lineage>
        <taxon>Eukaryota</taxon>
        <taxon>Fungi</taxon>
        <taxon>Dikarya</taxon>
        <taxon>Basidiomycota</taxon>
        <taxon>Agaricomycotina</taxon>
        <taxon>Agaricomycetes</taxon>
        <taxon>Agaricomycetidae</taxon>
        <taxon>Agaricales</taxon>
        <taxon>Agaricineae</taxon>
        <taxon>Agaricaceae</taxon>
        <taxon>Agaricus</taxon>
    </lineage>
</organism>
<dbReference type="HOGENOM" id="CLU_2978581_0_0_1"/>
<feature type="region of interest" description="Disordered" evidence="1">
    <location>
        <begin position="1"/>
        <end position="58"/>
    </location>
</feature>
<evidence type="ECO:0000256" key="1">
    <source>
        <dbReference type="SAM" id="MobiDB-lite"/>
    </source>
</evidence>
<evidence type="ECO:0000313" key="2">
    <source>
        <dbReference type="EMBL" id="EKM83050.1"/>
    </source>
</evidence>
<name>K5Y4R8_AGABU</name>
<dbReference type="GeneID" id="18823337"/>
<dbReference type="AlphaFoldDB" id="K5Y4R8"/>
<reference evidence="3" key="1">
    <citation type="journal article" date="2012" name="Proc. Natl. Acad. Sci. U.S.A.">
        <title>Genome sequence of the button mushroom Agaricus bisporus reveals mechanisms governing adaptation to a humic-rich ecological niche.</title>
        <authorList>
            <person name="Morin E."/>
            <person name="Kohler A."/>
            <person name="Baker A.R."/>
            <person name="Foulongne-Oriol M."/>
            <person name="Lombard V."/>
            <person name="Nagy L.G."/>
            <person name="Ohm R.A."/>
            <person name="Patyshakuliyeva A."/>
            <person name="Brun A."/>
            <person name="Aerts A.L."/>
            <person name="Bailey A.M."/>
            <person name="Billette C."/>
            <person name="Coutinho P.M."/>
            <person name="Deakin G."/>
            <person name="Doddapaneni H."/>
            <person name="Floudas D."/>
            <person name="Grimwood J."/>
            <person name="Hilden K."/>
            <person name="Kuees U."/>
            <person name="LaButti K.M."/>
            <person name="Lapidus A."/>
            <person name="Lindquist E.A."/>
            <person name="Lucas S.M."/>
            <person name="Murat C."/>
            <person name="Riley R.W."/>
            <person name="Salamov A.A."/>
            <person name="Schmutz J."/>
            <person name="Subramanian V."/>
            <person name="Woesten H.A.B."/>
            <person name="Xu J."/>
            <person name="Eastwood D.C."/>
            <person name="Foster G.D."/>
            <person name="Sonnenberg A.S."/>
            <person name="Cullen D."/>
            <person name="de Vries R.P."/>
            <person name="Lundell T."/>
            <person name="Hibbett D.S."/>
            <person name="Henrissat B."/>
            <person name="Burton K.S."/>
            <person name="Kerrigan R.W."/>
            <person name="Challen M.P."/>
            <person name="Grigoriev I.V."/>
            <person name="Martin F."/>
        </authorList>
    </citation>
    <scope>NUCLEOTIDE SEQUENCE [LARGE SCALE GENOMIC DNA]</scope>
    <source>
        <strain evidence="3">JB137-S8 / ATCC MYA-4627 / FGSC 10392</strain>
    </source>
</reference>
<dbReference type="InParanoid" id="K5Y4R8"/>
<gene>
    <name evidence="2" type="ORF">AGABI1DRAFT_111572</name>
</gene>
<feature type="compositionally biased region" description="Basic and acidic residues" evidence="1">
    <location>
        <begin position="17"/>
        <end position="43"/>
    </location>
</feature>
<dbReference type="EMBL" id="JH971386">
    <property type="protein sequence ID" value="EKM83050.1"/>
    <property type="molecule type" value="Genomic_DNA"/>
</dbReference>
<protein>
    <submittedName>
        <fullName evidence="2">Uncharacterized protein</fullName>
    </submittedName>
</protein>
<evidence type="ECO:0000313" key="3">
    <source>
        <dbReference type="Proteomes" id="UP000008493"/>
    </source>
</evidence>
<proteinExistence type="predicted"/>
<sequence>MFRARHSSIKKASWVRDIADAEGLPRPRQSTEKDDGSFGKGFRDSLMIPKHTSASGKG</sequence>
<dbReference type="KEGG" id="abp:AGABI1DRAFT111572"/>
<keyword evidence="3" id="KW-1185">Reference proteome</keyword>
<dbReference type="RefSeq" id="XP_007326900.1">
    <property type="nucleotide sequence ID" value="XM_007326838.1"/>
</dbReference>
<accession>K5Y4R8</accession>
<dbReference type="Proteomes" id="UP000008493">
    <property type="component" value="Unassembled WGS sequence"/>
</dbReference>